<evidence type="ECO:0000256" key="15">
    <source>
        <dbReference type="PIRSR" id="PIRSR606539-1"/>
    </source>
</evidence>
<keyword evidence="4" id="KW-0597">Phosphoprotein</keyword>
<dbReference type="NCBIfam" id="TIGR01652">
    <property type="entry name" value="ATPase-Plipid"/>
    <property type="match status" value="2"/>
</dbReference>
<evidence type="ECO:0000313" key="23">
    <source>
        <dbReference type="EMBL" id="KAJ8657348.1"/>
    </source>
</evidence>
<evidence type="ECO:0000256" key="5">
    <source>
        <dbReference type="ARBA" id="ARBA00022692"/>
    </source>
</evidence>
<feature type="transmembrane region" description="Helical" evidence="18">
    <location>
        <begin position="436"/>
        <end position="457"/>
    </location>
</feature>
<feature type="binding site" evidence="16">
    <location>
        <position position="1155"/>
    </location>
    <ligand>
        <name>ATP</name>
        <dbReference type="ChEBI" id="CHEBI:30616"/>
    </ligand>
</feature>
<keyword evidence="3" id="KW-0813">Transport</keyword>
<feature type="compositionally biased region" description="Basic and acidic residues" evidence="20">
    <location>
        <begin position="799"/>
        <end position="812"/>
    </location>
</feature>
<dbReference type="PROSITE" id="PS00154">
    <property type="entry name" value="ATPASE_E1_E2"/>
    <property type="match status" value="1"/>
</dbReference>
<dbReference type="GO" id="GO:0000287">
    <property type="term" value="F:magnesium ion binding"/>
    <property type="evidence" value="ECO:0007669"/>
    <property type="project" value="UniProtKB-UniRule"/>
</dbReference>
<feature type="domain" description="P-type ATPase N-terminal" evidence="21">
    <location>
        <begin position="124"/>
        <end position="180"/>
    </location>
</feature>
<dbReference type="FunFam" id="3.40.1110.10:FF:000087">
    <property type="entry name" value="Phospholipid-transporting ATPase"/>
    <property type="match status" value="1"/>
</dbReference>
<sequence length="1492" mass="169266">MPSFSNKKGWQKYQRFWWRWSSRRTRPATDPLINVPARRDDIYEEIIMTPTSQQHLARHDNDNDDDDHDSISCSSPPSPQPLSSSSSSSSTSSSSHAIQLRRISGGGRRVFVNLPLPKYDLDAHGNPKQLFVSNKVRTSKYTTLSFIPKNLFEQFRRAANMYFLGMAILQLVPYFGVDSPALTLLPICIVVFITAIKDGFEDYQRHKVDARYNGSITYTLIGYNNVNYPQHAVLPWWKRLGKQQQQQKAPSQSSSIDTTLQQQQQQLQRGVFGRSLSMDVRVGDFILLRNGQSCPADAVLLASSDPAGICFVETKDLDGETNLKPRHGIPDLCHIQSGQECLENVACYVEAGRPTPDLYNFEGTLVLFDKQNGTIQERKKVPLGIDNVILRGHVVRNTHWAIAVVLFTGTESKIIQNSGATPSKRSRIEKQMNQEVIIAFIVLFLLCLVCAILAGVMKAQDDADAGTDMYSRQYSSPAFYGFTNFWSSLIIFNNIIPISLYVSIEFVKTFQAYFIWSDLDMYDEPTDTACIPKSWNLSDELGQVEYLFSDKTGTLTRNIMEFRECSIGGKRYGNNGFSPESEGARGARLRKEKQELQQQQQQRQSATTEEAGLLAGNLEEQRHSSSLAPSSNNAPITSSTAGLKQDETTSFQQRRNAIFEDYKRAIYSVFSPRYSSLDPERIPFADPRIFWDLQSSTTSPTQRSATSELTATTQLQQDYIHEFLMLLALCHTVVVDKIDKDGKVIPEEDEDEGIEKGDDDEDDDKDENDDDGERPTAAAVTGNRSEPAMTEEMVNPSSTKHEKGALRNAMREQRRRFKKGLKAKSRKLRRKSSTKSNRGQEFDAIINVSRPEIVDPTVETQLVYKAESPDEAALVSAARDMGFSFLSRQGKRLRVDILGTEYEFQLLNVLEFNSTRKRMSVIVRRPAPWNDIVLYCKGADNVILERLQDQPLKDELLQQTKQDVDAFSNDGLRTLVLGYKIFTKEEYEKWNAQLEEASTAAENRTEKVDRVQDEMERDLMLLGATGIEDKLQEGVPQCIEDLRRAGIKVWVLTGDKLETAINIGYASSLLDNNMNLWTLRGNSNGDAEAVEHDLDDIARQISAATAKGDLTENALIIEGSALTLLFKADNLRQKLLDVSLLCKSVLCCRVSPLQKALVVDMVREGKGAVTLAVGDGANDVSMIQAANIGVGIAGQEGVQASMASDYAIAQFRFLHKLILVQGHWNYHRIAEMILNFFYKNILWVFPSLWYQIYSRFSGNIFYDYSFLQLYNVIFTVAPVVVLGASDQDVTSAYLKRYPQVYEVGIDHRLYTRWRYWLYFGDAVWQSLVLFYAFFFVYEGSDPNPNGHPESMLEFSSSVGVAAIVVANLMPGFNTYYWTWFQFFFIGLELLVTFLFVLIYGLFQSVTIYGMGTMLYGGGNFWLILLLSVVLSFLPRYVICFVKQWWFPDVMATARHVEKYDKLQLRKARRKDAAVNEKWTWHHRSWFGKQRRS</sequence>
<evidence type="ECO:0000256" key="11">
    <source>
        <dbReference type="ARBA" id="ARBA00022989"/>
    </source>
</evidence>
<comment type="subcellular location">
    <subcellularLocation>
        <location evidence="1">Endomembrane system</location>
        <topology evidence="1">Multi-pass membrane protein</topology>
    </subcellularLocation>
    <subcellularLocation>
        <location evidence="18">Membrane</location>
        <topology evidence="18">Multi-pass membrane protein</topology>
    </subcellularLocation>
</comment>
<keyword evidence="12 18" id="KW-0472">Membrane</keyword>
<feature type="binding site" evidence="16">
    <location>
        <position position="1179"/>
    </location>
    <ligand>
        <name>ATP</name>
        <dbReference type="ChEBI" id="CHEBI:30616"/>
    </ligand>
</feature>
<feature type="binding site" evidence="17">
    <location>
        <position position="552"/>
    </location>
    <ligand>
        <name>Mg(2+)</name>
        <dbReference type="ChEBI" id="CHEBI:18420"/>
    </ligand>
</feature>
<keyword evidence="19" id="KW-0175">Coiled coil</keyword>
<dbReference type="PANTHER" id="PTHR24092">
    <property type="entry name" value="PROBABLE PHOSPHOLIPID-TRANSPORTING ATPASE"/>
    <property type="match status" value="1"/>
</dbReference>
<feature type="binding site" evidence="16">
    <location>
        <position position="551"/>
    </location>
    <ligand>
        <name>ATP</name>
        <dbReference type="ChEBI" id="CHEBI:30616"/>
    </ligand>
</feature>
<dbReference type="GO" id="GO:0012505">
    <property type="term" value="C:endomembrane system"/>
    <property type="evidence" value="ECO:0007669"/>
    <property type="project" value="UniProtKB-SubCell"/>
</dbReference>
<keyword evidence="8 16" id="KW-0067">ATP-binding</keyword>
<feature type="compositionally biased region" description="Basic residues" evidence="20">
    <location>
        <begin position="813"/>
        <end position="833"/>
    </location>
</feature>
<evidence type="ECO:0000256" key="8">
    <source>
        <dbReference type="ARBA" id="ARBA00022840"/>
    </source>
</evidence>
<dbReference type="Gene3D" id="2.70.150.10">
    <property type="entry name" value="Calcium-transporting ATPase, cytoplasmic transduction domain A"/>
    <property type="match status" value="1"/>
</dbReference>
<evidence type="ECO:0000256" key="13">
    <source>
        <dbReference type="ARBA" id="ARBA00034036"/>
    </source>
</evidence>
<feature type="transmembrane region" description="Helical" evidence="18">
    <location>
        <begin position="1265"/>
        <end position="1285"/>
    </location>
</feature>
<feature type="transmembrane region" description="Helical" evidence="18">
    <location>
        <begin position="477"/>
        <end position="502"/>
    </location>
</feature>
<feature type="binding site" evidence="16">
    <location>
        <position position="1053"/>
    </location>
    <ligand>
        <name>ATP</name>
        <dbReference type="ChEBI" id="CHEBI:30616"/>
    </ligand>
</feature>
<dbReference type="SUPFAM" id="SSF81660">
    <property type="entry name" value="Metal cation-transporting ATPase, ATP-binding domain N"/>
    <property type="match status" value="1"/>
</dbReference>
<dbReference type="Gene3D" id="3.40.50.1000">
    <property type="entry name" value="HAD superfamily/HAD-like"/>
    <property type="match status" value="1"/>
</dbReference>
<dbReference type="InterPro" id="IPR032630">
    <property type="entry name" value="P_typ_ATPase_c"/>
</dbReference>
<comment type="catalytic activity">
    <reaction evidence="13 18">
        <text>ATP + H2O + phospholipidSide 1 = ADP + phosphate + phospholipidSide 2.</text>
        <dbReference type="EC" id="7.6.2.1"/>
    </reaction>
</comment>
<feature type="binding site" evidence="17">
    <location>
        <position position="550"/>
    </location>
    <ligand>
        <name>Mg(2+)</name>
        <dbReference type="ChEBI" id="CHEBI:18420"/>
    </ligand>
</feature>
<evidence type="ECO:0000256" key="6">
    <source>
        <dbReference type="ARBA" id="ARBA00022723"/>
    </source>
</evidence>
<dbReference type="SUPFAM" id="SSF56784">
    <property type="entry name" value="HAD-like"/>
    <property type="match status" value="1"/>
</dbReference>
<dbReference type="InterPro" id="IPR023214">
    <property type="entry name" value="HAD_sf"/>
</dbReference>
<proteinExistence type="inferred from homology"/>
<keyword evidence="24" id="KW-1185">Reference proteome</keyword>
<feature type="binding site" evidence="16">
    <location>
        <position position="1149"/>
    </location>
    <ligand>
        <name>ATP</name>
        <dbReference type="ChEBI" id="CHEBI:30616"/>
    </ligand>
</feature>
<evidence type="ECO:0000256" key="7">
    <source>
        <dbReference type="ARBA" id="ARBA00022741"/>
    </source>
</evidence>
<keyword evidence="6 17" id="KW-0479">Metal-binding</keyword>
<evidence type="ECO:0000256" key="2">
    <source>
        <dbReference type="ARBA" id="ARBA00008109"/>
    </source>
</evidence>
<evidence type="ECO:0000256" key="14">
    <source>
        <dbReference type="ARBA" id="ARBA00049128"/>
    </source>
</evidence>
<dbReference type="InterPro" id="IPR001757">
    <property type="entry name" value="P_typ_ATPase"/>
</dbReference>
<dbReference type="Pfam" id="PF13246">
    <property type="entry name" value="Cation_ATPase"/>
    <property type="match status" value="1"/>
</dbReference>
<keyword evidence="7 16" id="KW-0547">Nucleotide-binding</keyword>
<evidence type="ECO:0000256" key="4">
    <source>
        <dbReference type="ARBA" id="ARBA00022553"/>
    </source>
</evidence>
<keyword evidence="11 18" id="KW-1133">Transmembrane helix</keyword>
<feature type="region of interest" description="Disordered" evidence="20">
    <location>
        <begin position="51"/>
        <end position="98"/>
    </location>
</feature>
<keyword evidence="10 18" id="KW-1278">Translocase</keyword>
<dbReference type="PANTHER" id="PTHR24092:SF180">
    <property type="entry name" value="PHOSPHOLIPID-TRANSPORTING ATPASE DNF1-RELATED"/>
    <property type="match status" value="1"/>
</dbReference>
<feature type="coiled-coil region" evidence="19">
    <location>
        <begin position="984"/>
        <end position="1014"/>
    </location>
</feature>
<dbReference type="EMBL" id="JARTCD010000032">
    <property type="protein sequence ID" value="KAJ8657348.1"/>
    <property type="molecule type" value="Genomic_DNA"/>
</dbReference>
<dbReference type="Pfam" id="PF16212">
    <property type="entry name" value="PhoLip_ATPase_C"/>
    <property type="match status" value="1"/>
</dbReference>
<feature type="binding site" evidence="16">
    <location>
        <position position="1054"/>
    </location>
    <ligand>
        <name>ATP</name>
        <dbReference type="ChEBI" id="CHEBI:30616"/>
    </ligand>
</feature>
<dbReference type="NCBIfam" id="TIGR01494">
    <property type="entry name" value="ATPase_P-type"/>
    <property type="match status" value="1"/>
</dbReference>
<evidence type="ECO:0000256" key="12">
    <source>
        <dbReference type="ARBA" id="ARBA00023136"/>
    </source>
</evidence>
<dbReference type="SFLD" id="SFLDG00002">
    <property type="entry name" value="C1.7:_P-type_atpase_like"/>
    <property type="match status" value="1"/>
</dbReference>
<feature type="transmembrane region" description="Helical" evidence="18">
    <location>
        <begin position="1379"/>
        <end position="1402"/>
    </location>
</feature>
<evidence type="ECO:0000256" key="10">
    <source>
        <dbReference type="ARBA" id="ARBA00022967"/>
    </source>
</evidence>
<dbReference type="SUPFAM" id="SSF81665">
    <property type="entry name" value="Calcium ATPase, transmembrane domain M"/>
    <property type="match status" value="1"/>
</dbReference>
<dbReference type="InterPro" id="IPR036412">
    <property type="entry name" value="HAD-like_sf"/>
</dbReference>
<evidence type="ECO:0000256" key="19">
    <source>
        <dbReference type="SAM" id="Coils"/>
    </source>
</evidence>
<dbReference type="InterPro" id="IPR008250">
    <property type="entry name" value="ATPase_P-typ_transduc_dom_A_sf"/>
</dbReference>
<comment type="cofactor">
    <cofactor evidence="17">
        <name>Mg(2+)</name>
        <dbReference type="ChEBI" id="CHEBI:18420"/>
    </cofactor>
</comment>
<dbReference type="RefSeq" id="XP_058342261.1">
    <property type="nucleotide sequence ID" value="XM_058486926.1"/>
</dbReference>
<dbReference type="InterPro" id="IPR006539">
    <property type="entry name" value="P-type_ATPase_IV"/>
</dbReference>
<feature type="binding site" evidence="16">
    <location>
        <position position="973"/>
    </location>
    <ligand>
        <name>ATP</name>
        <dbReference type="ChEBI" id="CHEBI:30616"/>
    </ligand>
</feature>
<dbReference type="InterPro" id="IPR032631">
    <property type="entry name" value="P-type_ATPase_N"/>
</dbReference>
<feature type="binding site" evidence="17">
    <location>
        <position position="1179"/>
    </location>
    <ligand>
        <name>Mg(2+)</name>
        <dbReference type="ChEBI" id="CHEBI:18420"/>
    </ligand>
</feature>
<keyword evidence="5 18" id="KW-0812">Transmembrane</keyword>
<feature type="compositionally biased region" description="Low complexity" evidence="20">
    <location>
        <begin position="596"/>
        <end position="635"/>
    </location>
</feature>
<dbReference type="Proteomes" id="UP001234581">
    <property type="component" value="Unassembled WGS sequence"/>
</dbReference>
<keyword evidence="9 17" id="KW-0460">Magnesium</keyword>
<dbReference type="GO" id="GO:0005886">
    <property type="term" value="C:plasma membrane"/>
    <property type="evidence" value="ECO:0007669"/>
    <property type="project" value="TreeGrafter"/>
</dbReference>
<dbReference type="InterPro" id="IPR018303">
    <property type="entry name" value="ATPase_P-typ_P_site"/>
</dbReference>
<feature type="binding site" evidence="16">
    <location>
        <position position="550"/>
    </location>
    <ligand>
        <name>ATP</name>
        <dbReference type="ChEBI" id="CHEBI:30616"/>
    </ligand>
</feature>
<dbReference type="InterPro" id="IPR023299">
    <property type="entry name" value="ATPase_P-typ_cyto_dom_N"/>
</dbReference>
<name>A0AAD7V148_9FUNG</name>
<dbReference type="GO" id="GO:0045332">
    <property type="term" value="P:phospholipid translocation"/>
    <property type="evidence" value="ECO:0007669"/>
    <property type="project" value="TreeGrafter"/>
</dbReference>
<feature type="transmembrane region" description="Helical" evidence="18">
    <location>
        <begin position="1354"/>
        <end position="1372"/>
    </location>
</feature>
<comment type="similarity">
    <text evidence="2 18">Belongs to the cation transport ATPase (P-type) (TC 3.A.3) family. Type IV subfamily.</text>
</comment>
<evidence type="ECO:0000256" key="3">
    <source>
        <dbReference type="ARBA" id="ARBA00022448"/>
    </source>
</evidence>
<dbReference type="GO" id="GO:0016887">
    <property type="term" value="F:ATP hydrolysis activity"/>
    <property type="evidence" value="ECO:0007669"/>
    <property type="project" value="InterPro"/>
</dbReference>
<dbReference type="PRINTS" id="PR00119">
    <property type="entry name" value="CATATPASE"/>
</dbReference>
<dbReference type="InterPro" id="IPR044492">
    <property type="entry name" value="P_typ_ATPase_HD_dom"/>
</dbReference>
<feature type="compositionally biased region" description="Acidic residues" evidence="20">
    <location>
        <begin position="747"/>
        <end position="772"/>
    </location>
</feature>
<evidence type="ECO:0000256" key="1">
    <source>
        <dbReference type="ARBA" id="ARBA00004127"/>
    </source>
</evidence>
<dbReference type="InterPro" id="IPR023298">
    <property type="entry name" value="ATPase_P-typ_TM_dom_sf"/>
</dbReference>
<feature type="compositionally biased region" description="Low complexity" evidence="20">
    <location>
        <begin position="71"/>
        <end position="95"/>
    </location>
</feature>
<accession>A0AAD7V148</accession>
<dbReference type="Gene3D" id="3.40.1110.10">
    <property type="entry name" value="Calcium-transporting ATPase, cytoplasmic domain N"/>
    <property type="match status" value="1"/>
</dbReference>
<evidence type="ECO:0000256" key="17">
    <source>
        <dbReference type="PIRSR" id="PIRSR606539-3"/>
    </source>
</evidence>
<feature type="region of interest" description="Disordered" evidence="20">
    <location>
        <begin position="573"/>
        <end position="649"/>
    </location>
</feature>
<feature type="binding site" evidence="16">
    <location>
        <position position="552"/>
    </location>
    <ligand>
        <name>ATP</name>
        <dbReference type="ChEBI" id="CHEBI:30616"/>
    </ligand>
</feature>
<dbReference type="GO" id="GO:0140326">
    <property type="term" value="F:ATPase-coupled intramembrane lipid transporter activity"/>
    <property type="evidence" value="ECO:0007669"/>
    <property type="project" value="UniProtKB-EC"/>
</dbReference>
<dbReference type="GO" id="GO:0005524">
    <property type="term" value="F:ATP binding"/>
    <property type="evidence" value="ECO:0007669"/>
    <property type="project" value="UniProtKB-UniRule"/>
</dbReference>
<feature type="transmembrane region" description="Helical" evidence="18">
    <location>
        <begin position="1414"/>
        <end position="1433"/>
    </location>
</feature>
<dbReference type="SUPFAM" id="SSF81653">
    <property type="entry name" value="Calcium ATPase, transduction domain A"/>
    <property type="match status" value="1"/>
</dbReference>
<dbReference type="Pfam" id="PF16209">
    <property type="entry name" value="PhoLip_ATPase_N"/>
    <property type="match status" value="1"/>
</dbReference>
<comment type="caution">
    <text evidence="23">The sequence shown here is derived from an EMBL/GenBank/DDBJ whole genome shotgun (WGS) entry which is preliminary data.</text>
</comment>
<feature type="compositionally biased region" description="Polar residues" evidence="20">
    <location>
        <begin position="636"/>
        <end position="649"/>
    </location>
</feature>
<dbReference type="EC" id="7.6.2.1" evidence="18"/>
<evidence type="ECO:0000256" key="18">
    <source>
        <dbReference type="RuleBase" id="RU362033"/>
    </source>
</evidence>
<dbReference type="GeneID" id="83214311"/>
<protein>
    <recommendedName>
        <fullName evidence="18">Phospholipid-transporting ATPase</fullName>
        <ecNumber evidence="18">7.6.2.1</ecNumber>
    </recommendedName>
</protein>
<dbReference type="SFLD" id="SFLDF00027">
    <property type="entry name" value="p-type_atpase"/>
    <property type="match status" value="1"/>
</dbReference>
<feature type="binding site" evidence="16">
    <location>
        <position position="912"/>
    </location>
    <ligand>
        <name>ATP</name>
        <dbReference type="ChEBI" id="CHEBI:30616"/>
    </ligand>
</feature>
<evidence type="ECO:0000256" key="20">
    <source>
        <dbReference type="SAM" id="MobiDB-lite"/>
    </source>
</evidence>
<evidence type="ECO:0000256" key="9">
    <source>
        <dbReference type="ARBA" id="ARBA00022842"/>
    </source>
</evidence>
<organism evidence="23 24">
    <name type="scientific">Lichtheimia ornata</name>
    <dbReference type="NCBI Taxonomy" id="688661"/>
    <lineage>
        <taxon>Eukaryota</taxon>
        <taxon>Fungi</taxon>
        <taxon>Fungi incertae sedis</taxon>
        <taxon>Mucoromycota</taxon>
        <taxon>Mucoromycotina</taxon>
        <taxon>Mucoromycetes</taxon>
        <taxon>Mucorales</taxon>
        <taxon>Lichtheimiaceae</taxon>
        <taxon>Lichtheimia</taxon>
    </lineage>
</organism>
<evidence type="ECO:0000259" key="21">
    <source>
        <dbReference type="Pfam" id="PF16209"/>
    </source>
</evidence>
<feature type="region of interest" description="Disordered" evidence="20">
    <location>
        <begin position="744"/>
        <end position="841"/>
    </location>
</feature>
<feature type="transmembrane region" description="Helical" evidence="18">
    <location>
        <begin position="1315"/>
        <end position="1334"/>
    </location>
</feature>
<evidence type="ECO:0000259" key="22">
    <source>
        <dbReference type="Pfam" id="PF16212"/>
    </source>
</evidence>
<feature type="binding site" evidence="17">
    <location>
        <position position="1175"/>
    </location>
    <ligand>
        <name>Mg(2+)</name>
        <dbReference type="ChEBI" id="CHEBI:18420"/>
    </ligand>
</feature>
<comment type="catalytic activity">
    <reaction evidence="14">
        <text>a 1,2-diacyl-sn-glycero-3-phosphoethanolamine(out) + ATP + H2O = a 1,2-diacyl-sn-glycero-3-phosphoethanolamine(in) + ADP + phosphate + H(+)</text>
        <dbReference type="Rhea" id="RHEA:66132"/>
        <dbReference type="ChEBI" id="CHEBI:15377"/>
        <dbReference type="ChEBI" id="CHEBI:15378"/>
        <dbReference type="ChEBI" id="CHEBI:30616"/>
        <dbReference type="ChEBI" id="CHEBI:43474"/>
        <dbReference type="ChEBI" id="CHEBI:64612"/>
        <dbReference type="ChEBI" id="CHEBI:456216"/>
    </reaction>
    <physiologicalReaction direction="left-to-right" evidence="14">
        <dbReference type="Rhea" id="RHEA:66133"/>
    </physiologicalReaction>
</comment>
<feature type="binding site" evidence="16">
    <location>
        <position position="937"/>
    </location>
    <ligand>
        <name>ATP</name>
        <dbReference type="ChEBI" id="CHEBI:30616"/>
    </ligand>
</feature>
<feature type="binding site" evidence="16">
    <location>
        <position position="1178"/>
    </location>
    <ligand>
        <name>ATP</name>
        <dbReference type="ChEBI" id="CHEBI:30616"/>
    </ligand>
</feature>
<feature type="domain" description="P-type ATPase C-terminal" evidence="22">
    <location>
        <begin position="1202"/>
        <end position="1447"/>
    </location>
</feature>
<evidence type="ECO:0000313" key="24">
    <source>
        <dbReference type="Proteomes" id="UP001234581"/>
    </source>
</evidence>
<feature type="active site" description="4-aspartylphosphate intermediate" evidence="15">
    <location>
        <position position="550"/>
    </location>
</feature>
<gene>
    <name evidence="23" type="ORF">O0I10_006901</name>
</gene>
<reference evidence="23 24" key="1">
    <citation type="submission" date="2023-03" db="EMBL/GenBank/DDBJ databases">
        <title>Genome sequence of Lichtheimia ornata CBS 291.66.</title>
        <authorList>
            <person name="Mohabir J.T."/>
            <person name="Shea T.P."/>
            <person name="Kurbessoian T."/>
            <person name="Berby B."/>
            <person name="Fontaine J."/>
            <person name="Livny J."/>
            <person name="Gnirke A."/>
            <person name="Stajich J.E."/>
            <person name="Cuomo C.A."/>
        </authorList>
    </citation>
    <scope>NUCLEOTIDE SEQUENCE [LARGE SCALE GENOMIC DNA]</scope>
    <source>
        <strain evidence="23">CBS 291.66</strain>
    </source>
</reference>
<feature type="binding site" evidence="16">
    <location>
        <position position="871"/>
    </location>
    <ligand>
        <name>ATP</name>
        <dbReference type="ChEBI" id="CHEBI:30616"/>
    </ligand>
</feature>
<dbReference type="FunFam" id="3.40.50.1000:FF:000130">
    <property type="entry name" value="Phospholipid-transporting ATPase"/>
    <property type="match status" value="1"/>
</dbReference>
<evidence type="ECO:0000256" key="16">
    <source>
        <dbReference type="PIRSR" id="PIRSR606539-2"/>
    </source>
</evidence>
<feature type="binding site" evidence="16">
    <location>
        <position position="1055"/>
    </location>
    <ligand>
        <name>ATP</name>
        <dbReference type="ChEBI" id="CHEBI:30616"/>
    </ligand>
</feature>
<dbReference type="SFLD" id="SFLDS00003">
    <property type="entry name" value="Haloacid_Dehalogenase"/>
    <property type="match status" value="1"/>
</dbReference>